<accession>A0A139QHP0</accession>
<evidence type="ECO:0000313" key="5">
    <source>
        <dbReference type="Proteomes" id="UP000071927"/>
    </source>
</evidence>
<keyword evidence="1" id="KW-0472">Membrane</keyword>
<organism evidence="3 5">
    <name type="scientific">Streptococcus gallolyticus</name>
    <dbReference type="NCBI Taxonomy" id="315405"/>
    <lineage>
        <taxon>Bacteria</taxon>
        <taxon>Bacillati</taxon>
        <taxon>Bacillota</taxon>
        <taxon>Bacilli</taxon>
        <taxon>Lactobacillales</taxon>
        <taxon>Streptococcaceae</taxon>
        <taxon>Streptococcus</taxon>
    </lineage>
</organism>
<evidence type="ECO:0000313" key="2">
    <source>
        <dbReference type="EMBL" id="KXT62623.1"/>
    </source>
</evidence>
<dbReference type="AlphaFoldDB" id="A0A139QHP0"/>
<evidence type="ECO:0000256" key="1">
    <source>
        <dbReference type="SAM" id="Phobius"/>
    </source>
</evidence>
<dbReference type="Proteomes" id="UP000070198">
    <property type="component" value="Unassembled WGS sequence"/>
</dbReference>
<dbReference type="EMBL" id="LQOF01000504">
    <property type="protein sequence ID" value="KXT62623.1"/>
    <property type="molecule type" value="Genomic_DNA"/>
</dbReference>
<name>A0A139QHP0_9STRE</name>
<sequence length="38" mass="4336">MTIDKTAKAQAINVFLNFILIIFLSLRDLIIPFIENSV</sequence>
<gene>
    <name evidence="2" type="ORF">SGADD02_02264</name>
    <name evidence="3" type="ORF">SGADD03_02232</name>
</gene>
<protein>
    <submittedName>
        <fullName evidence="3">Uncharacterized protein</fullName>
    </submittedName>
</protein>
<dbReference type="EMBL" id="LQXV01000539">
    <property type="protein sequence ID" value="KXU02037.1"/>
    <property type="molecule type" value="Genomic_DNA"/>
</dbReference>
<keyword evidence="1" id="KW-0812">Transmembrane</keyword>
<proteinExistence type="predicted"/>
<reference evidence="4 5" key="1">
    <citation type="submission" date="2016-01" db="EMBL/GenBank/DDBJ databases">
        <title>Highly variable Streptococcus oralis are common among viridans streptococci isolated from primates.</title>
        <authorList>
            <person name="Denapaite D."/>
            <person name="Rieger M."/>
            <person name="Koendgen S."/>
            <person name="Brueckner R."/>
            <person name="Ochigava I."/>
            <person name="Kappeler P."/>
            <person name="Maetz-Rensing K."/>
            <person name="Leendertz F."/>
            <person name="Hakenbeck R."/>
        </authorList>
    </citation>
    <scope>NUCLEOTIDE SEQUENCE [LARGE SCALE GENOMIC DNA]</scope>
    <source>
        <strain evidence="2 4">DD02</strain>
        <strain evidence="3 5">DD03</strain>
    </source>
</reference>
<feature type="transmembrane region" description="Helical" evidence="1">
    <location>
        <begin position="12"/>
        <end position="34"/>
    </location>
</feature>
<evidence type="ECO:0000313" key="3">
    <source>
        <dbReference type="EMBL" id="KXU02037.1"/>
    </source>
</evidence>
<comment type="caution">
    <text evidence="3">The sequence shown here is derived from an EMBL/GenBank/DDBJ whole genome shotgun (WGS) entry which is preliminary data.</text>
</comment>
<evidence type="ECO:0000313" key="4">
    <source>
        <dbReference type="Proteomes" id="UP000070198"/>
    </source>
</evidence>
<keyword evidence="1" id="KW-1133">Transmembrane helix</keyword>
<dbReference type="Proteomes" id="UP000071927">
    <property type="component" value="Unassembled WGS sequence"/>
</dbReference>